<evidence type="ECO:0000313" key="1">
    <source>
        <dbReference type="EMBL" id="CAL1603285.1"/>
    </source>
</evidence>
<protein>
    <submittedName>
        <fullName evidence="1">Uncharacterized protein</fullName>
    </submittedName>
</protein>
<accession>A0AAV2LSI7</accession>
<reference evidence="1 2" key="1">
    <citation type="submission" date="2024-04" db="EMBL/GenBank/DDBJ databases">
        <authorList>
            <person name="Waldvogel A.-M."/>
            <person name="Schoenle A."/>
        </authorList>
    </citation>
    <scope>NUCLEOTIDE SEQUENCE [LARGE SCALE GENOMIC DNA]</scope>
</reference>
<evidence type="ECO:0000313" key="2">
    <source>
        <dbReference type="Proteomes" id="UP001497482"/>
    </source>
</evidence>
<proteinExistence type="predicted"/>
<dbReference type="AlphaFoldDB" id="A0AAV2LSI7"/>
<name>A0AAV2LSI7_KNICA</name>
<sequence>MLVVTLTHAPSSLLHVFVTPPLLGGPCTRIRTLGGLSPINNFEIKTIYEELNSGILIRAYTRKLKANLHIYLIQDAG</sequence>
<keyword evidence="2" id="KW-1185">Reference proteome</keyword>
<gene>
    <name evidence="1" type="ORF">KC01_LOCUS30984</name>
</gene>
<organism evidence="1 2">
    <name type="scientific">Knipowitschia caucasica</name>
    <name type="common">Caucasian dwarf goby</name>
    <name type="synonym">Pomatoschistus caucasicus</name>
    <dbReference type="NCBI Taxonomy" id="637954"/>
    <lineage>
        <taxon>Eukaryota</taxon>
        <taxon>Metazoa</taxon>
        <taxon>Chordata</taxon>
        <taxon>Craniata</taxon>
        <taxon>Vertebrata</taxon>
        <taxon>Euteleostomi</taxon>
        <taxon>Actinopterygii</taxon>
        <taxon>Neopterygii</taxon>
        <taxon>Teleostei</taxon>
        <taxon>Neoteleostei</taxon>
        <taxon>Acanthomorphata</taxon>
        <taxon>Gobiaria</taxon>
        <taxon>Gobiiformes</taxon>
        <taxon>Gobioidei</taxon>
        <taxon>Gobiidae</taxon>
        <taxon>Gobiinae</taxon>
        <taxon>Knipowitschia</taxon>
    </lineage>
</organism>
<dbReference type="Proteomes" id="UP001497482">
    <property type="component" value="Chromosome 4"/>
</dbReference>
<dbReference type="EMBL" id="OZ035826">
    <property type="protein sequence ID" value="CAL1603285.1"/>
    <property type="molecule type" value="Genomic_DNA"/>
</dbReference>